<gene>
    <name evidence="1" type="ORF">PCON_11274</name>
</gene>
<dbReference type="Gene3D" id="3.60.15.10">
    <property type="entry name" value="Ribonuclease Z/Hydroxyacylglutathione hydrolase-like"/>
    <property type="match status" value="1"/>
</dbReference>
<dbReference type="SUPFAM" id="SSF56281">
    <property type="entry name" value="Metallo-hydrolase/oxidoreductase"/>
    <property type="match status" value="1"/>
</dbReference>
<dbReference type="eggNOG" id="ENOG502S7AM">
    <property type="taxonomic scope" value="Eukaryota"/>
</dbReference>
<accession>U4LBP3</accession>
<organism evidence="1 2">
    <name type="scientific">Pyronema omphalodes (strain CBS 100304)</name>
    <name type="common">Pyronema confluens</name>
    <dbReference type="NCBI Taxonomy" id="1076935"/>
    <lineage>
        <taxon>Eukaryota</taxon>
        <taxon>Fungi</taxon>
        <taxon>Dikarya</taxon>
        <taxon>Ascomycota</taxon>
        <taxon>Pezizomycotina</taxon>
        <taxon>Pezizomycetes</taxon>
        <taxon>Pezizales</taxon>
        <taxon>Pyronemataceae</taxon>
        <taxon>Pyronema</taxon>
    </lineage>
</organism>
<dbReference type="OMA" id="WIPAKRD"/>
<dbReference type="PANTHER" id="PTHR36142:SF5">
    <property type="entry name" value="METALLO-BETA-LACTAMASE DOMAIN-CONTAINING PROTEIN"/>
    <property type="match status" value="1"/>
</dbReference>
<evidence type="ECO:0000313" key="2">
    <source>
        <dbReference type="Proteomes" id="UP000018144"/>
    </source>
</evidence>
<dbReference type="Proteomes" id="UP000018144">
    <property type="component" value="Unassembled WGS sequence"/>
</dbReference>
<reference evidence="1 2" key="1">
    <citation type="journal article" date="2013" name="PLoS Genet.">
        <title>The genome and development-dependent transcriptomes of Pyronema confluens: a window into fungal evolution.</title>
        <authorList>
            <person name="Traeger S."/>
            <person name="Altegoer F."/>
            <person name="Freitag M."/>
            <person name="Gabaldon T."/>
            <person name="Kempken F."/>
            <person name="Kumar A."/>
            <person name="Marcet-Houben M."/>
            <person name="Poggeler S."/>
            <person name="Stajich J.E."/>
            <person name="Nowrousian M."/>
        </authorList>
    </citation>
    <scope>NUCLEOTIDE SEQUENCE [LARGE SCALE GENOMIC DNA]</scope>
    <source>
        <strain evidence="2">CBS 100304</strain>
        <tissue evidence="1">Vegetative mycelium</tissue>
    </source>
</reference>
<dbReference type="PANTHER" id="PTHR36142">
    <property type="entry name" value="METALLO-HYDROLASE/OXIDOREDUCTASE SUPERFAMILY PROTEIN"/>
    <property type="match status" value="1"/>
</dbReference>
<dbReference type="AlphaFoldDB" id="U4LBP3"/>
<protein>
    <submittedName>
        <fullName evidence="1">Uncharacterized protein</fullName>
    </submittedName>
</protein>
<dbReference type="OrthoDB" id="332863at2759"/>
<proteinExistence type="predicted"/>
<dbReference type="STRING" id="1076935.U4LBP3"/>
<evidence type="ECO:0000313" key="1">
    <source>
        <dbReference type="EMBL" id="CCX11680.1"/>
    </source>
</evidence>
<dbReference type="EMBL" id="HF935630">
    <property type="protein sequence ID" value="CCX11680.1"/>
    <property type="molecule type" value="Genomic_DNA"/>
</dbReference>
<sequence>MPLSLTSLNGDSAFLLTFTPSSNNGATITVLLDPWLHSPASIIHPRFASQSLIAVPVISSLSSLASAKLKSAESVESATEPAAESGECKSPPDAILLSQADSDHCSPATLSEYPWSLTPTEVFCSSESAGRIRSWPWWREAGLDGRLRILKQKKPLALTKVGFTTAGESTSGESKLEVELLEAKYPWQIPSVHSAIAITFSSREEVIRVLFSPHGSPWGCVKSWVGNKKLDLLLWPWHHVNNPWWLGGEVAAGFECGRKVCEATEVSHWVASHDDDKEVSGWVTRWMVTRFWGEEKVREHLRERVGLWRLKAGEVMTVGGKKGE</sequence>
<name>U4LBP3_PYROM</name>
<keyword evidence="2" id="KW-1185">Reference proteome</keyword>
<dbReference type="InterPro" id="IPR036866">
    <property type="entry name" value="RibonucZ/Hydroxyglut_hydro"/>
</dbReference>